<evidence type="ECO:0000256" key="2">
    <source>
        <dbReference type="ARBA" id="ARBA00022528"/>
    </source>
</evidence>
<protein>
    <submittedName>
        <fullName evidence="6">Uncharacterized protein</fullName>
    </submittedName>
</protein>
<feature type="binding site" description="axial binding residue" evidence="5">
    <location>
        <position position="138"/>
    </location>
    <ligand>
        <name>chlorophyll b</name>
        <dbReference type="ChEBI" id="CHEBI:61721"/>
        <label>1</label>
    </ligand>
    <ligandPart>
        <name>Mg</name>
        <dbReference type="ChEBI" id="CHEBI:25107"/>
    </ligandPart>
</feature>
<dbReference type="AlphaFoldDB" id="A0A813H7H8"/>
<dbReference type="EMBL" id="CAJNNV010030806">
    <property type="protein sequence ID" value="CAE8633560.1"/>
    <property type="molecule type" value="Genomic_DNA"/>
</dbReference>
<name>A0A813H7H8_POLGL</name>
<keyword evidence="4" id="KW-0934">Plastid</keyword>
<feature type="binding site" description="axial binding residue" evidence="5">
    <location>
        <position position="173"/>
    </location>
    <ligand>
        <name>chlorophyll b</name>
        <dbReference type="ChEBI" id="CHEBI:61721"/>
        <label>1</label>
    </ligand>
    <ligandPart>
        <name>Mg</name>
        <dbReference type="ChEBI" id="CHEBI:25107"/>
    </ligandPart>
</feature>
<feature type="binding site" description="axial binding residue" evidence="5">
    <location>
        <position position="220"/>
    </location>
    <ligand>
        <name>chlorophyll a</name>
        <dbReference type="ChEBI" id="CHEBI:58416"/>
        <label>4</label>
    </ligand>
    <ligandPart>
        <name>Mg</name>
        <dbReference type="ChEBI" id="CHEBI:25107"/>
    </ligandPart>
</feature>
<feature type="binding site" evidence="5">
    <location>
        <position position="133"/>
    </location>
    <ligand>
        <name>chlorophyll a</name>
        <dbReference type="ChEBI" id="CHEBI:58416"/>
        <label>1</label>
    </ligand>
</feature>
<proteinExistence type="predicted"/>
<dbReference type="SUPFAM" id="SSF103511">
    <property type="entry name" value="Chlorophyll a-b binding protein"/>
    <property type="match status" value="1"/>
</dbReference>
<dbReference type="GO" id="GO:0016168">
    <property type="term" value="F:chlorophyll binding"/>
    <property type="evidence" value="ECO:0007669"/>
    <property type="project" value="UniProtKB-KW"/>
</dbReference>
<evidence type="ECO:0000256" key="1">
    <source>
        <dbReference type="ARBA" id="ARBA00004229"/>
    </source>
</evidence>
<reference evidence="6" key="1">
    <citation type="submission" date="2021-02" db="EMBL/GenBank/DDBJ databases">
        <authorList>
            <person name="Dougan E. K."/>
            <person name="Rhodes N."/>
            <person name="Thang M."/>
            <person name="Chan C."/>
        </authorList>
    </citation>
    <scope>NUCLEOTIDE SEQUENCE</scope>
</reference>
<evidence type="ECO:0000313" key="7">
    <source>
        <dbReference type="Proteomes" id="UP000654075"/>
    </source>
</evidence>
<feature type="binding site" evidence="5">
    <location>
        <position position="222"/>
    </location>
    <ligand>
        <name>chlorophyll a</name>
        <dbReference type="ChEBI" id="CHEBI:58416"/>
        <label>1</label>
    </ligand>
</feature>
<keyword evidence="5" id="KW-0148">Chlorophyll</keyword>
<dbReference type="InterPro" id="IPR001344">
    <property type="entry name" value="Chloro_AB-bd_pln"/>
</dbReference>
<dbReference type="InterPro" id="IPR022796">
    <property type="entry name" value="Chloroa_b-bind"/>
</dbReference>
<keyword evidence="7" id="KW-1185">Reference proteome</keyword>
<dbReference type="OrthoDB" id="423598at2759"/>
<evidence type="ECO:0000256" key="5">
    <source>
        <dbReference type="PIRSR" id="PIRSR601344-1"/>
    </source>
</evidence>
<feature type="binding site" description="axial binding residue" evidence="5">
    <location>
        <position position="217"/>
    </location>
    <ligand>
        <name>chlorophyll a</name>
        <dbReference type="ChEBI" id="CHEBI:58416"/>
        <label>3</label>
    </ligand>
    <ligandPart>
        <name>Mg</name>
        <dbReference type="ChEBI" id="CHEBI:25107"/>
    </ligandPart>
</feature>
<dbReference type="Gene3D" id="1.10.3460.10">
    <property type="entry name" value="Chlorophyll a/b binding protein domain"/>
    <property type="match status" value="1"/>
</dbReference>
<comment type="subcellular location">
    <subcellularLocation>
        <location evidence="1">Plastid</location>
        <location evidence="1">Chloroplast</location>
    </subcellularLocation>
</comment>
<accession>A0A813H7H8</accession>
<dbReference type="GO" id="GO:0009507">
    <property type="term" value="C:chloroplast"/>
    <property type="evidence" value="ECO:0007669"/>
    <property type="project" value="UniProtKB-SubCell"/>
</dbReference>
<dbReference type="GO" id="GO:0009765">
    <property type="term" value="P:photosynthesis, light harvesting"/>
    <property type="evidence" value="ECO:0007669"/>
    <property type="project" value="InterPro"/>
</dbReference>
<keyword evidence="5" id="KW-0157">Chromophore</keyword>
<sequence length="255" mass="26114">MAAFVQMAPLASQQPAAFLQSAVPAASLPGAWEAAVPQTQSASAAGSSSTVVLAAVGVLAAAVVSGGSRGERRARRANVVARRFFGGDSAAEAKPVFDPAVQLGAMEPLGYFDPLSLSKVGEEDEFRKFRAAEIKHGRVCMIASLGLVGQHFAGTGGVVKGTLGTLLSESGAVGIAGILAVSAFLEFTFPENPDKEPGNFGDPLGVDQYTQEMREKELNNGRMAMMAVAGILGAELATGEDAIQQFGLPGSGFGL</sequence>
<comment type="caution">
    <text evidence="6">The sequence shown here is derived from an EMBL/GenBank/DDBJ whole genome shotgun (WGS) entry which is preliminary data.</text>
</comment>
<dbReference type="Proteomes" id="UP000654075">
    <property type="component" value="Unassembled WGS sequence"/>
</dbReference>
<dbReference type="PANTHER" id="PTHR21649">
    <property type="entry name" value="CHLOROPHYLL A/B BINDING PROTEIN"/>
    <property type="match status" value="1"/>
</dbReference>
<evidence type="ECO:0000313" key="6">
    <source>
        <dbReference type="EMBL" id="CAE8633560.1"/>
    </source>
</evidence>
<feature type="binding site" evidence="5">
    <location>
        <position position="167"/>
    </location>
    <ligand>
        <name>chlorophyll a</name>
        <dbReference type="ChEBI" id="CHEBI:58416"/>
        <label>1</label>
    </ligand>
</feature>
<feature type="binding site" evidence="5">
    <location>
        <position position="216"/>
    </location>
    <ligand>
        <name>chlorophyll a</name>
        <dbReference type="ChEBI" id="CHEBI:58416"/>
        <label>5</label>
    </ligand>
</feature>
<evidence type="ECO:0000256" key="4">
    <source>
        <dbReference type="ARBA" id="ARBA00022640"/>
    </source>
</evidence>
<keyword evidence="3" id="KW-0602">Photosynthesis</keyword>
<organism evidence="6 7">
    <name type="scientific">Polarella glacialis</name>
    <name type="common">Dinoflagellate</name>
    <dbReference type="NCBI Taxonomy" id="89957"/>
    <lineage>
        <taxon>Eukaryota</taxon>
        <taxon>Sar</taxon>
        <taxon>Alveolata</taxon>
        <taxon>Dinophyceae</taxon>
        <taxon>Suessiales</taxon>
        <taxon>Suessiaceae</taxon>
        <taxon>Polarella</taxon>
    </lineage>
</organism>
<dbReference type="Pfam" id="PF00504">
    <property type="entry name" value="Chloroa_b-bind"/>
    <property type="match status" value="1"/>
</dbReference>
<keyword evidence="2" id="KW-0150">Chloroplast</keyword>
<evidence type="ECO:0000256" key="3">
    <source>
        <dbReference type="ARBA" id="ARBA00022531"/>
    </source>
</evidence>
<gene>
    <name evidence="6" type="ORF">PGLA1383_LOCUS49426</name>
</gene>
<dbReference type="GO" id="GO:0016020">
    <property type="term" value="C:membrane"/>
    <property type="evidence" value="ECO:0007669"/>
    <property type="project" value="InterPro"/>
</dbReference>
<feature type="binding site" evidence="5">
    <location>
        <position position="118"/>
    </location>
    <ligand>
        <name>chlorophyll a</name>
        <dbReference type="ChEBI" id="CHEBI:58416"/>
        <label>1</label>
    </ligand>
</feature>
<feature type="binding site" evidence="5">
    <location>
        <position position="136"/>
    </location>
    <ligand>
        <name>chlorophyll a</name>
        <dbReference type="ChEBI" id="CHEBI:58416"/>
        <label>1</label>
    </ligand>
</feature>